<dbReference type="PANTHER" id="PTHR32268:SF16">
    <property type="entry name" value="SERINE O-SUCCINYLTRANSFERASE"/>
    <property type="match status" value="1"/>
</dbReference>
<dbReference type="InterPro" id="IPR029058">
    <property type="entry name" value="AB_hydrolase_fold"/>
</dbReference>
<feature type="region of interest" description="Disordered" evidence="1">
    <location>
        <begin position="391"/>
        <end position="421"/>
    </location>
</feature>
<reference evidence="2" key="1">
    <citation type="submission" date="2022-06" db="EMBL/GenBank/DDBJ databases">
        <authorList>
            <consortium name="SYNGENTA / RWTH Aachen University"/>
        </authorList>
    </citation>
    <scope>NUCLEOTIDE SEQUENCE</scope>
</reference>
<dbReference type="GO" id="GO:0009086">
    <property type="term" value="P:methionine biosynthetic process"/>
    <property type="evidence" value="ECO:0007669"/>
    <property type="project" value="TreeGrafter"/>
</dbReference>
<feature type="compositionally biased region" description="Polar residues" evidence="1">
    <location>
        <begin position="393"/>
        <end position="418"/>
    </location>
</feature>
<dbReference type="AlphaFoldDB" id="A0AAV0BPH6"/>
<dbReference type="PANTHER" id="PTHR32268">
    <property type="entry name" value="HOMOSERINE O-ACETYLTRANSFERASE"/>
    <property type="match status" value="1"/>
</dbReference>
<dbReference type="GO" id="GO:0009092">
    <property type="term" value="P:homoserine metabolic process"/>
    <property type="evidence" value="ECO:0007669"/>
    <property type="project" value="TreeGrafter"/>
</dbReference>
<protein>
    <recommendedName>
        <fullName evidence="4">Homoserine O-acetyltransferase</fullName>
    </recommendedName>
</protein>
<feature type="region of interest" description="Disordered" evidence="1">
    <location>
        <begin position="90"/>
        <end position="148"/>
    </location>
</feature>
<evidence type="ECO:0008006" key="4">
    <source>
        <dbReference type="Google" id="ProtNLM"/>
    </source>
</evidence>
<dbReference type="SUPFAM" id="SSF53474">
    <property type="entry name" value="alpha/beta-Hydrolases"/>
    <property type="match status" value="1"/>
</dbReference>
<proteinExistence type="predicted"/>
<feature type="compositionally biased region" description="Basic and acidic residues" evidence="1">
    <location>
        <begin position="39"/>
        <end position="50"/>
    </location>
</feature>
<dbReference type="GO" id="GO:0004414">
    <property type="term" value="F:homoserine O-acetyltransferase activity"/>
    <property type="evidence" value="ECO:0007669"/>
    <property type="project" value="TreeGrafter"/>
</dbReference>
<dbReference type="Gene3D" id="3.40.50.1820">
    <property type="entry name" value="alpha/beta hydrolase"/>
    <property type="match status" value="1"/>
</dbReference>
<comment type="caution">
    <text evidence="2">The sequence shown here is derived from an EMBL/GenBank/DDBJ whole genome shotgun (WGS) entry which is preliminary data.</text>
</comment>
<keyword evidence="3" id="KW-1185">Reference proteome</keyword>
<feature type="compositionally biased region" description="Low complexity" evidence="1">
    <location>
        <begin position="27"/>
        <end position="38"/>
    </location>
</feature>
<dbReference type="GO" id="GO:0009001">
    <property type="term" value="F:serine O-acetyltransferase activity"/>
    <property type="evidence" value="ECO:0007669"/>
    <property type="project" value="TreeGrafter"/>
</dbReference>
<evidence type="ECO:0000256" key="1">
    <source>
        <dbReference type="SAM" id="MobiDB-lite"/>
    </source>
</evidence>
<dbReference type="GO" id="GO:0006535">
    <property type="term" value="P:cysteine biosynthetic process from serine"/>
    <property type="evidence" value="ECO:0007669"/>
    <property type="project" value="TreeGrafter"/>
</dbReference>
<sequence>MFSSNSPVQTHRKSFRAFTNQLVNRNNTHNQQPHTQQHQQDRQPPSEESIKTNSQQPQATVINNGIGGQPEDQQLPLASLILGHRSRINPRLPRASNLPTVPLSYAYGSTTTNQTTNNNNNNNNNNSSTSSSSSSTSTNNKSTHPQSSAKDNVILLHIGLSASSHAKSHDLNKSFGWWEKFIGHSPNYPIDLDWYFVICTNVLGSCYGSTGPSSINPETNEPVGPIPQSSQSLSWSELSSSCWINSSIVTAWLKPQRAQRMVRISGCGRTGPSSIALQYAQRSALLLIIAIDPNCHLIRKSLSTPSFYNLQHSQKRLSSLVSHSPEHQSSLSVQLANHSPAVMDSRTSFKPINDSNKVQNQSLRVNARGPLKDNRRSGKLLMEETLEERLAQGLSTGGTSEDTGQTVGLDNGCKQSPETDWYGCDSIQQTLLSQEDQKGEDPVK</sequence>
<dbReference type="GO" id="GO:0005739">
    <property type="term" value="C:mitochondrion"/>
    <property type="evidence" value="ECO:0007669"/>
    <property type="project" value="TreeGrafter"/>
</dbReference>
<feature type="compositionally biased region" description="Polar residues" evidence="1">
    <location>
        <begin position="51"/>
        <end position="63"/>
    </location>
</feature>
<organism evidence="2 3">
    <name type="scientific">Phakopsora pachyrhizi</name>
    <name type="common">Asian soybean rust disease fungus</name>
    <dbReference type="NCBI Taxonomy" id="170000"/>
    <lineage>
        <taxon>Eukaryota</taxon>
        <taxon>Fungi</taxon>
        <taxon>Dikarya</taxon>
        <taxon>Basidiomycota</taxon>
        <taxon>Pucciniomycotina</taxon>
        <taxon>Pucciniomycetes</taxon>
        <taxon>Pucciniales</taxon>
        <taxon>Phakopsoraceae</taxon>
        <taxon>Phakopsora</taxon>
    </lineage>
</organism>
<gene>
    <name evidence="2" type="ORF">PPACK8108_LOCUS23197</name>
</gene>
<evidence type="ECO:0000313" key="2">
    <source>
        <dbReference type="EMBL" id="CAH7688258.1"/>
    </source>
</evidence>
<dbReference type="EMBL" id="CALTRL010005967">
    <property type="protein sequence ID" value="CAH7688258.1"/>
    <property type="molecule type" value="Genomic_DNA"/>
</dbReference>
<dbReference type="Proteomes" id="UP001153365">
    <property type="component" value="Unassembled WGS sequence"/>
</dbReference>
<dbReference type="InterPro" id="IPR008220">
    <property type="entry name" value="HAT_MetX-like"/>
</dbReference>
<accession>A0AAV0BPH6</accession>
<feature type="region of interest" description="Disordered" evidence="1">
    <location>
        <begin position="27"/>
        <end position="72"/>
    </location>
</feature>
<evidence type="ECO:0000313" key="3">
    <source>
        <dbReference type="Proteomes" id="UP001153365"/>
    </source>
</evidence>
<feature type="compositionally biased region" description="Low complexity" evidence="1">
    <location>
        <begin position="109"/>
        <end position="143"/>
    </location>
</feature>
<name>A0AAV0BPH6_PHAPC</name>